<dbReference type="GeneID" id="25791307"/>
<dbReference type="SUPFAM" id="SSF103473">
    <property type="entry name" value="MFS general substrate transporter"/>
    <property type="match status" value="1"/>
</dbReference>
<name>G9MDL1_HYPVG</name>
<accession>G9MDL1</accession>
<keyword evidence="8" id="KW-1185">Reference proteome</keyword>
<feature type="transmembrane region" description="Helical" evidence="5">
    <location>
        <begin position="49"/>
        <end position="71"/>
    </location>
</feature>
<dbReference type="EMBL" id="ABDF02000001">
    <property type="protein sequence ID" value="EHK27170.1"/>
    <property type="molecule type" value="Genomic_DNA"/>
</dbReference>
<dbReference type="Proteomes" id="UP000007115">
    <property type="component" value="Unassembled WGS sequence"/>
</dbReference>
<evidence type="ECO:0000259" key="6">
    <source>
        <dbReference type="PROSITE" id="PS50850"/>
    </source>
</evidence>
<dbReference type="PROSITE" id="PS50850">
    <property type="entry name" value="MFS"/>
    <property type="match status" value="1"/>
</dbReference>
<dbReference type="GO" id="GO:0005886">
    <property type="term" value="C:plasma membrane"/>
    <property type="evidence" value="ECO:0007669"/>
    <property type="project" value="TreeGrafter"/>
</dbReference>
<dbReference type="GO" id="GO:0022857">
    <property type="term" value="F:transmembrane transporter activity"/>
    <property type="evidence" value="ECO:0007669"/>
    <property type="project" value="InterPro"/>
</dbReference>
<evidence type="ECO:0000256" key="3">
    <source>
        <dbReference type="ARBA" id="ARBA00022989"/>
    </source>
</evidence>
<keyword evidence="2 5" id="KW-0812">Transmembrane</keyword>
<sequence>MTSIELDPLQPPTTTEEPGKVQHVDAIFTDVEHEDPQVYSVFPLTLRTYLTYFLGFAMILSTLTATIYFPLIPILSTQLQVSIQAINLTVTVYAVAQALSPAFFASLADSIGRRPVLLCLVTLYAIPSLGLALNRTSYPALLTLRALQSIGGSAIPSISYGIVADIAPVAERGSMLGPMLSTCNGISAIGPVIGGAVAHGTKGVRWVFLSLFIVAAVCLVLVGFTLPETARTVVGNGSVPAVGIWRTWWSVLRSKRSQKGDGSDEPNPGKKRQAWRISNTFASFRIILYKDAAFVLWMVASSYSVYYTFQVAIPVIFSEIYKYNELEIGLVLLPGLAGMTIGGIIAGKLLDRNYAITAKNHNVEAPEKNETSRIDFPLEVARYRNCFAFILI</sequence>
<dbReference type="PANTHER" id="PTHR23502">
    <property type="entry name" value="MAJOR FACILITATOR SUPERFAMILY"/>
    <property type="match status" value="1"/>
</dbReference>
<reference evidence="7 8" key="1">
    <citation type="journal article" date="2011" name="Genome Biol.">
        <title>Comparative genome sequence analysis underscores mycoparasitism as the ancestral life style of Trichoderma.</title>
        <authorList>
            <person name="Kubicek C.P."/>
            <person name="Herrera-Estrella A."/>
            <person name="Seidl-Seiboth V."/>
            <person name="Martinez D.A."/>
            <person name="Druzhinina I.S."/>
            <person name="Thon M."/>
            <person name="Zeilinger S."/>
            <person name="Casas-Flores S."/>
            <person name="Horwitz B.A."/>
            <person name="Mukherjee P.K."/>
            <person name="Mukherjee M."/>
            <person name="Kredics L."/>
            <person name="Alcaraz L.D."/>
            <person name="Aerts A."/>
            <person name="Antal Z."/>
            <person name="Atanasova L."/>
            <person name="Cervantes-Badillo M.G."/>
            <person name="Challacombe J."/>
            <person name="Chertkov O."/>
            <person name="McCluskey K."/>
            <person name="Coulpier F."/>
            <person name="Deshpande N."/>
            <person name="von Doehren H."/>
            <person name="Ebbole D.J."/>
            <person name="Esquivel-Naranjo E.U."/>
            <person name="Fekete E."/>
            <person name="Flipphi M."/>
            <person name="Glaser F."/>
            <person name="Gomez-Rodriguez E.Y."/>
            <person name="Gruber S."/>
            <person name="Han C."/>
            <person name="Henrissat B."/>
            <person name="Hermosa R."/>
            <person name="Hernandez-Onate M."/>
            <person name="Karaffa L."/>
            <person name="Kosti I."/>
            <person name="Le Crom S."/>
            <person name="Lindquist E."/>
            <person name="Lucas S."/>
            <person name="Luebeck M."/>
            <person name="Luebeck P.S."/>
            <person name="Margeot A."/>
            <person name="Metz B."/>
            <person name="Misra M."/>
            <person name="Nevalainen H."/>
            <person name="Omann M."/>
            <person name="Packer N."/>
            <person name="Perrone G."/>
            <person name="Uresti-Rivera E.E."/>
            <person name="Salamov A."/>
            <person name="Schmoll M."/>
            <person name="Seiboth B."/>
            <person name="Shapiro H."/>
            <person name="Sukno S."/>
            <person name="Tamayo-Ramos J.A."/>
            <person name="Tisch D."/>
            <person name="Wiest A."/>
            <person name="Wilkinson H.H."/>
            <person name="Zhang M."/>
            <person name="Coutinho P.M."/>
            <person name="Kenerley C.M."/>
            <person name="Monte E."/>
            <person name="Baker S.E."/>
            <person name="Grigoriev I.V."/>
        </authorList>
    </citation>
    <scope>NUCLEOTIDE SEQUENCE [LARGE SCALE GENOMIC DNA]</scope>
    <source>
        <strain evidence="8">Gv29-8 / FGSC 10586</strain>
    </source>
</reference>
<gene>
    <name evidence="7" type="ORF">TRIVIDRAFT_217764</name>
</gene>
<feature type="transmembrane region" description="Helical" evidence="5">
    <location>
        <begin position="83"/>
        <end position="104"/>
    </location>
</feature>
<comment type="caution">
    <text evidence="7">The sequence shown here is derived from an EMBL/GenBank/DDBJ whole genome shotgun (WGS) entry which is preliminary data.</text>
</comment>
<proteinExistence type="predicted"/>
<evidence type="ECO:0000256" key="1">
    <source>
        <dbReference type="ARBA" id="ARBA00004141"/>
    </source>
</evidence>
<evidence type="ECO:0000256" key="2">
    <source>
        <dbReference type="ARBA" id="ARBA00022692"/>
    </source>
</evidence>
<dbReference type="HOGENOM" id="CLU_008455_8_4_1"/>
<dbReference type="PANTHER" id="PTHR23502:SF151">
    <property type="entry name" value="MAJOR FACILITATOR SUPERFAMILY (MFS) PROFILE DOMAIN-CONTAINING PROTEIN"/>
    <property type="match status" value="1"/>
</dbReference>
<dbReference type="VEuPathDB" id="FungiDB:TRIVIDRAFT_217764"/>
<feature type="transmembrane region" description="Helical" evidence="5">
    <location>
        <begin position="146"/>
        <end position="167"/>
    </location>
</feature>
<dbReference type="AlphaFoldDB" id="G9MDL1"/>
<feature type="domain" description="Major facilitator superfamily (MFS) profile" evidence="6">
    <location>
        <begin position="50"/>
        <end position="392"/>
    </location>
</feature>
<dbReference type="InterPro" id="IPR011701">
    <property type="entry name" value="MFS"/>
</dbReference>
<dbReference type="OrthoDB" id="440553at2759"/>
<evidence type="ECO:0000256" key="5">
    <source>
        <dbReference type="SAM" id="Phobius"/>
    </source>
</evidence>
<dbReference type="InParanoid" id="G9MDL1"/>
<dbReference type="STRING" id="413071.G9MDL1"/>
<dbReference type="Pfam" id="PF07690">
    <property type="entry name" value="MFS_1"/>
    <property type="match status" value="1"/>
</dbReference>
<dbReference type="InterPro" id="IPR036259">
    <property type="entry name" value="MFS_trans_sf"/>
</dbReference>
<dbReference type="Gene3D" id="1.20.1720.10">
    <property type="entry name" value="Multidrug resistance protein D"/>
    <property type="match status" value="1"/>
</dbReference>
<dbReference type="Gene3D" id="1.20.1250.20">
    <property type="entry name" value="MFS general substrate transporter like domains"/>
    <property type="match status" value="1"/>
</dbReference>
<comment type="subcellular location">
    <subcellularLocation>
        <location evidence="1">Membrane</location>
        <topology evidence="1">Multi-pass membrane protein</topology>
    </subcellularLocation>
</comment>
<evidence type="ECO:0000313" key="8">
    <source>
        <dbReference type="Proteomes" id="UP000007115"/>
    </source>
</evidence>
<keyword evidence="3 5" id="KW-1133">Transmembrane helix</keyword>
<feature type="transmembrane region" description="Helical" evidence="5">
    <location>
        <begin position="328"/>
        <end position="350"/>
    </location>
</feature>
<protein>
    <recommendedName>
        <fullName evidence="6">Major facilitator superfamily (MFS) profile domain-containing protein</fullName>
    </recommendedName>
</protein>
<feature type="transmembrane region" description="Helical" evidence="5">
    <location>
        <begin position="294"/>
        <end position="316"/>
    </location>
</feature>
<dbReference type="RefSeq" id="XP_013961381.1">
    <property type="nucleotide sequence ID" value="XM_014105906.1"/>
</dbReference>
<dbReference type="eggNOG" id="KOG0255">
    <property type="taxonomic scope" value="Eukaryota"/>
</dbReference>
<feature type="transmembrane region" description="Helical" evidence="5">
    <location>
        <begin position="116"/>
        <end position="134"/>
    </location>
</feature>
<keyword evidence="4 5" id="KW-0472">Membrane</keyword>
<dbReference type="InterPro" id="IPR020846">
    <property type="entry name" value="MFS_dom"/>
</dbReference>
<organism evidence="7 8">
    <name type="scientific">Hypocrea virens (strain Gv29-8 / FGSC 10586)</name>
    <name type="common">Gliocladium virens</name>
    <name type="synonym">Trichoderma virens</name>
    <dbReference type="NCBI Taxonomy" id="413071"/>
    <lineage>
        <taxon>Eukaryota</taxon>
        <taxon>Fungi</taxon>
        <taxon>Dikarya</taxon>
        <taxon>Ascomycota</taxon>
        <taxon>Pezizomycotina</taxon>
        <taxon>Sordariomycetes</taxon>
        <taxon>Hypocreomycetidae</taxon>
        <taxon>Hypocreales</taxon>
        <taxon>Hypocreaceae</taxon>
        <taxon>Trichoderma</taxon>
    </lineage>
</organism>
<dbReference type="OMA" id="PMLSTCN"/>
<evidence type="ECO:0000313" key="7">
    <source>
        <dbReference type="EMBL" id="EHK27170.1"/>
    </source>
</evidence>
<dbReference type="PRINTS" id="PR01036">
    <property type="entry name" value="TCRTETB"/>
</dbReference>
<evidence type="ECO:0000256" key="4">
    <source>
        <dbReference type="ARBA" id="ARBA00023136"/>
    </source>
</evidence>
<feature type="transmembrane region" description="Helical" evidence="5">
    <location>
        <begin position="206"/>
        <end position="226"/>
    </location>
</feature>